<evidence type="ECO:0000256" key="4">
    <source>
        <dbReference type="ARBA" id="ARBA00022475"/>
    </source>
</evidence>
<evidence type="ECO:0000256" key="2">
    <source>
        <dbReference type="ARBA" id="ARBA00009477"/>
    </source>
</evidence>
<evidence type="ECO:0000256" key="6">
    <source>
        <dbReference type="ARBA" id="ARBA00022692"/>
    </source>
</evidence>
<evidence type="ECO:0000256" key="9">
    <source>
        <dbReference type="RuleBase" id="RU365093"/>
    </source>
</evidence>
<organism evidence="13 14">
    <name type="scientific">Thiorhodococcus fuscus</name>
    <dbReference type="NCBI Taxonomy" id="527200"/>
    <lineage>
        <taxon>Bacteria</taxon>
        <taxon>Pseudomonadati</taxon>
        <taxon>Pseudomonadota</taxon>
        <taxon>Gammaproteobacteria</taxon>
        <taxon>Chromatiales</taxon>
        <taxon>Chromatiaceae</taxon>
        <taxon>Thiorhodococcus</taxon>
    </lineage>
</organism>
<evidence type="ECO:0000256" key="3">
    <source>
        <dbReference type="ARBA" id="ARBA00022448"/>
    </source>
</evidence>
<keyword evidence="8 9" id="KW-0472">Membrane</keyword>
<comment type="subcellular location">
    <subcellularLocation>
        <location evidence="1 9">Cell inner membrane</location>
        <topology evidence="1 9">Single-pass membrane protein</topology>
    </subcellularLocation>
</comment>
<dbReference type="Pfam" id="PF26002">
    <property type="entry name" value="Beta-barrel_AprE"/>
    <property type="match status" value="1"/>
</dbReference>
<keyword evidence="5 9" id="KW-0997">Cell inner membrane</keyword>
<dbReference type="NCBIfam" id="TIGR01843">
    <property type="entry name" value="type_I_hlyD"/>
    <property type="match status" value="1"/>
</dbReference>
<sequence>MFPKPSSSRDLIKPPDLYPEKTVELGDYLELPKVTLPSVPKNDWLYKMLGYLSLILAISGMTAWAAYAPLESAVIASGTVQVKDKSKQIQHLEGGIVSSIPVREADHVKAGQVLLVLSDLRARTELRSAELQLAGFRAAKARLDAERNGLDQLSFPPQLQAKADTDREIAKLMERQVSLFRSRRDALDNEKKILEKTILEQKSRINGMQNRIATTQKRLDSYDTEIQNLRKLFAKKLIDSTRITAMERDRAETEDDLLSYESEIDNSRVKINEAEAKLLQADLEFQRDVETESRDTEQGIAEYANRIASLQDTQQRTLIRSPVEGVVNGLEITTIGAVVSPGETLMEIVPTNKDYVIDAMVSPTDIDEVHIGLPADIRFGAFNKVDTKIIPGKVVKVSADAFTDPNEKYKYYSAEVRIDDEGIETLTENDLTIIPGMPADVAIKTGERTFLEYVAGPVYEILMKAFRE</sequence>
<evidence type="ECO:0000256" key="10">
    <source>
        <dbReference type="SAM" id="Coils"/>
    </source>
</evidence>
<comment type="similarity">
    <text evidence="2 9">Belongs to the membrane fusion protein (MFP) (TC 8.A.1) family.</text>
</comment>
<dbReference type="Gene3D" id="2.40.30.170">
    <property type="match status" value="1"/>
</dbReference>
<keyword evidence="7 9" id="KW-1133">Transmembrane helix</keyword>
<dbReference type="Pfam" id="PF25994">
    <property type="entry name" value="HH_AprE"/>
    <property type="match status" value="1"/>
</dbReference>
<feature type="domain" description="AprE-like beta-barrel" evidence="12">
    <location>
        <begin position="356"/>
        <end position="446"/>
    </location>
</feature>
<dbReference type="Proteomes" id="UP001597337">
    <property type="component" value="Unassembled WGS sequence"/>
</dbReference>
<keyword evidence="6 9" id="KW-0812">Transmembrane</keyword>
<evidence type="ECO:0000313" key="13">
    <source>
        <dbReference type="EMBL" id="MFD2113966.1"/>
    </source>
</evidence>
<keyword evidence="10" id="KW-0175">Coiled coil</keyword>
<evidence type="ECO:0000256" key="7">
    <source>
        <dbReference type="ARBA" id="ARBA00022989"/>
    </source>
</evidence>
<keyword evidence="14" id="KW-1185">Reference proteome</keyword>
<protein>
    <recommendedName>
        <fullName evidence="9">Membrane fusion protein (MFP) family protein</fullName>
    </recommendedName>
</protein>
<feature type="transmembrane region" description="Helical" evidence="9">
    <location>
        <begin position="48"/>
        <end position="67"/>
    </location>
</feature>
<gene>
    <name evidence="13" type="ORF">ACFSJC_19125</name>
</gene>
<feature type="domain" description="AprE-like long alpha-helical hairpin" evidence="11">
    <location>
        <begin position="122"/>
        <end position="312"/>
    </location>
</feature>
<dbReference type="InterPro" id="IPR010129">
    <property type="entry name" value="T1SS_HlyD"/>
</dbReference>
<evidence type="ECO:0000259" key="12">
    <source>
        <dbReference type="Pfam" id="PF26002"/>
    </source>
</evidence>
<proteinExistence type="inferred from homology"/>
<evidence type="ECO:0000256" key="5">
    <source>
        <dbReference type="ARBA" id="ARBA00022519"/>
    </source>
</evidence>
<accession>A0ABW4YEB4</accession>
<keyword evidence="3 9" id="KW-0813">Transport</keyword>
<dbReference type="InterPro" id="IPR050739">
    <property type="entry name" value="MFP"/>
</dbReference>
<evidence type="ECO:0000256" key="1">
    <source>
        <dbReference type="ARBA" id="ARBA00004377"/>
    </source>
</evidence>
<comment type="caution">
    <text evidence="13">The sequence shown here is derived from an EMBL/GenBank/DDBJ whole genome shotgun (WGS) entry which is preliminary data.</text>
</comment>
<keyword evidence="4 9" id="KW-1003">Cell membrane</keyword>
<evidence type="ECO:0000313" key="14">
    <source>
        <dbReference type="Proteomes" id="UP001597337"/>
    </source>
</evidence>
<dbReference type="InterPro" id="IPR058982">
    <property type="entry name" value="Beta-barrel_AprE"/>
</dbReference>
<evidence type="ECO:0000256" key="8">
    <source>
        <dbReference type="ARBA" id="ARBA00023136"/>
    </source>
</evidence>
<dbReference type="PRINTS" id="PR01490">
    <property type="entry name" value="RTXTOXIND"/>
</dbReference>
<dbReference type="RefSeq" id="WP_386028798.1">
    <property type="nucleotide sequence ID" value="NZ_JBHUHX010000061.1"/>
</dbReference>
<dbReference type="EMBL" id="JBHUHX010000061">
    <property type="protein sequence ID" value="MFD2113966.1"/>
    <property type="molecule type" value="Genomic_DNA"/>
</dbReference>
<dbReference type="InterPro" id="IPR058781">
    <property type="entry name" value="HH_AprE-like"/>
</dbReference>
<name>A0ABW4YEB4_9GAMM</name>
<reference evidence="14" key="1">
    <citation type="journal article" date="2019" name="Int. J. Syst. Evol. Microbiol.">
        <title>The Global Catalogue of Microorganisms (GCM) 10K type strain sequencing project: providing services to taxonomists for standard genome sequencing and annotation.</title>
        <authorList>
            <consortium name="The Broad Institute Genomics Platform"/>
            <consortium name="The Broad Institute Genome Sequencing Center for Infectious Disease"/>
            <person name="Wu L."/>
            <person name="Ma J."/>
        </authorList>
    </citation>
    <scope>NUCLEOTIDE SEQUENCE [LARGE SCALE GENOMIC DNA]</scope>
    <source>
        <strain evidence="14">KACC 12597</strain>
    </source>
</reference>
<dbReference type="PANTHER" id="PTHR30386">
    <property type="entry name" value="MEMBRANE FUSION SUBUNIT OF EMRAB-TOLC MULTIDRUG EFFLUX PUMP"/>
    <property type="match status" value="1"/>
</dbReference>
<evidence type="ECO:0000259" key="11">
    <source>
        <dbReference type="Pfam" id="PF25994"/>
    </source>
</evidence>
<feature type="coiled-coil region" evidence="10">
    <location>
        <begin position="184"/>
        <end position="284"/>
    </location>
</feature>
<dbReference type="PANTHER" id="PTHR30386:SF17">
    <property type="entry name" value="ALKALINE PROTEASE SECRETION PROTEIN APRE"/>
    <property type="match status" value="1"/>
</dbReference>